<dbReference type="Gene3D" id="2.30.30.40">
    <property type="entry name" value="SH3 Domains"/>
    <property type="match status" value="2"/>
</dbReference>
<feature type="domain" description="SH3b" evidence="2">
    <location>
        <begin position="60"/>
        <end position="122"/>
    </location>
</feature>
<dbReference type="InterPro" id="IPR052354">
    <property type="entry name" value="Cell_Wall_Dynamics_Protein"/>
</dbReference>
<dbReference type="InterPro" id="IPR003646">
    <property type="entry name" value="SH3-like_bac-type"/>
</dbReference>
<protein>
    <submittedName>
        <fullName evidence="3">SH3 domain-containing protein</fullName>
    </submittedName>
</protein>
<sequence length="167" mass="17669">MQTLKQGQKYTRTGTSGVWWRLKVGTKTLWAHSDYLALEKAASTPKPSPKPTTKPTPKPTTTTKYVAVALNLRASASLSAKIVTTMPRGAKVTVLKKAGSWSQVKYGTRGGWVANAYLTSSAGSSSAKPSTPSSTAQKTIAALNLRTSASLSAKIAMTLPGARRSRC</sequence>
<organism evidence="3 4">
    <name type="scientific">Microbacterium elymi</name>
    <dbReference type="NCBI Taxonomy" id="2909587"/>
    <lineage>
        <taxon>Bacteria</taxon>
        <taxon>Bacillati</taxon>
        <taxon>Actinomycetota</taxon>
        <taxon>Actinomycetes</taxon>
        <taxon>Micrococcales</taxon>
        <taxon>Microbacteriaceae</taxon>
        <taxon>Microbacterium</taxon>
    </lineage>
</organism>
<feature type="region of interest" description="Disordered" evidence="1">
    <location>
        <begin position="41"/>
        <end position="61"/>
    </location>
</feature>
<dbReference type="RefSeq" id="WP_259612376.1">
    <property type="nucleotide sequence ID" value="NZ_CP091139.2"/>
</dbReference>
<dbReference type="PANTHER" id="PTHR34408">
    <property type="entry name" value="FAMILY PROTEIN, PUTATIVE-RELATED"/>
    <property type="match status" value="1"/>
</dbReference>
<dbReference type="Pfam" id="PF08239">
    <property type="entry name" value="SH3_3"/>
    <property type="match status" value="1"/>
</dbReference>
<proteinExistence type="predicted"/>
<evidence type="ECO:0000256" key="1">
    <source>
        <dbReference type="SAM" id="MobiDB-lite"/>
    </source>
</evidence>
<dbReference type="SMART" id="SM00287">
    <property type="entry name" value="SH3b"/>
    <property type="match status" value="1"/>
</dbReference>
<keyword evidence="4" id="KW-1185">Reference proteome</keyword>
<dbReference type="EMBL" id="CP091139">
    <property type="protein sequence ID" value="UUT35757.1"/>
    <property type="molecule type" value="Genomic_DNA"/>
</dbReference>
<accession>A0ABY5NKR3</accession>
<evidence type="ECO:0000313" key="4">
    <source>
        <dbReference type="Proteomes" id="UP001054811"/>
    </source>
</evidence>
<gene>
    <name evidence="3" type="ORF">L2X98_21290</name>
</gene>
<dbReference type="Proteomes" id="UP001054811">
    <property type="component" value="Chromosome"/>
</dbReference>
<dbReference type="PROSITE" id="PS51781">
    <property type="entry name" value="SH3B"/>
    <property type="match status" value="1"/>
</dbReference>
<evidence type="ECO:0000259" key="2">
    <source>
        <dbReference type="PROSITE" id="PS51781"/>
    </source>
</evidence>
<reference evidence="3" key="1">
    <citation type="submission" date="2022-01" db="EMBL/GenBank/DDBJ databases">
        <title>Microbacterium eymi and Microbacterium rhizovicinus sp. nov., isolated from the rhizospheric soil of Elymus tsukushiensis, a plant native to the Dokdo Islands, Republic of Korea.</title>
        <authorList>
            <person name="Hwang Y.J."/>
        </authorList>
    </citation>
    <scope>NUCLEOTIDE SEQUENCE</scope>
    <source>
        <strain evidence="3">KUDC0405</strain>
    </source>
</reference>
<dbReference type="PANTHER" id="PTHR34408:SF1">
    <property type="entry name" value="GLYCOSYL HYDROLASE FAMILY 19 DOMAIN-CONTAINING PROTEIN HI_1415"/>
    <property type="match status" value="1"/>
</dbReference>
<feature type="compositionally biased region" description="Pro residues" evidence="1">
    <location>
        <begin position="46"/>
        <end position="58"/>
    </location>
</feature>
<name>A0ABY5NKR3_9MICO</name>
<evidence type="ECO:0000313" key="3">
    <source>
        <dbReference type="EMBL" id="UUT35757.1"/>
    </source>
</evidence>